<evidence type="ECO:0000313" key="2">
    <source>
        <dbReference type="EMBL" id="CAB4577186.1"/>
    </source>
</evidence>
<evidence type="ECO:0000313" key="3">
    <source>
        <dbReference type="EMBL" id="CAB4858896.1"/>
    </source>
</evidence>
<keyword evidence="1" id="KW-0472">Membrane</keyword>
<dbReference type="EMBL" id="CAEZTZ010000001">
    <property type="protein sequence ID" value="CAB4577186.1"/>
    <property type="molecule type" value="Genomic_DNA"/>
</dbReference>
<dbReference type="AlphaFoldDB" id="A0A6J7CM53"/>
<feature type="transmembrane region" description="Helical" evidence="1">
    <location>
        <begin position="12"/>
        <end position="29"/>
    </location>
</feature>
<keyword evidence="1" id="KW-0812">Transmembrane</keyword>
<reference evidence="3" key="1">
    <citation type="submission" date="2020-05" db="EMBL/GenBank/DDBJ databases">
        <authorList>
            <person name="Chiriac C."/>
            <person name="Salcher M."/>
            <person name="Ghai R."/>
            <person name="Kavagutti S V."/>
        </authorList>
    </citation>
    <scope>NUCLEOTIDE SEQUENCE</scope>
</reference>
<feature type="transmembrane region" description="Helical" evidence="1">
    <location>
        <begin position="41"/>
        <end position="60"/>
    </location>
</feature>
<sequence length="127" mass="13766">MTSVLPLITESFVLVHLTGMAILVGAFILHMRSKENFPFRIMVWGASIQLVTGTLLVGLAYMGDEAPDNLKITIKTVLATGALIAAILGAKRQSRGEKKLQPFFHTAGGFAVINLIIAVLWNAELYV</sequence>
<keyword evidence="1" id="KW-1133">Transmembrane helix</keyword>
<accession>A0A6J7CM53</accession>
<name>A0A6J7CM53_9ZZZZ</name>
<gene>
    <name evidence="2" type="ORF">UFOPK1767_00021</name>
    <name evidence="3" type="ORF">UFOPK3339_00304</name>
</gene>
<organism evidence="3">
    <name type="scientific">freshwater metagenome</name>
    <dbReference type="NCBI Taxonomy" id="449393"/>
    <lineage>
        <taxon>unclassified sequences</taxon>
        <taxon>metagenomes</taxon>
        <taxon>ecological metagenomes</taxon>
    </lineage>
</organism>
<feature type="transmembrane region" description="Helical" evidence="1">
    <location>
        <begin position="72"/>
        <end position="90"/>
    </location>
</feature>
<proteinExistence type="predicted"/>
<evidence type="ECO:0000256" key="1">
    <source>
        <dbReference type="SAM" id="Phobius"/>
    </source>
</evidence>
<dbReference type="EMBL" id="CAFBLF010000029">
    <property type="protein sequence ID" value="CAB4858896.1"/>
    <property type="molecule type" value="Genomic_DNA"/>
</dbReference>
<feature type="transmembrane region" description="Helical" evidence="1">
    <location>
        <begin position="102"/>
        <end position="121"/>
    </location>
</feature>
<protein>
    <submittedName>
        <fullName evidence="3">Unannotated protein</fullName>
    </submittedName>
</protein>